<feature type="non-terminal residue" evidence="1">
    <location>
        <position position="183"/>
    </location>
</feature>
<dbReference type="OrthoDB" id="2684236at2759"/>
<sequence length="183" mass="20661">MTKIACTVHAHLLLILRNSEEFPPQFIERFLSSLLFVTTRHSWNLNLLPIPETHIFELLTFCQRKLIATLKCLPKQVLNQTLDHSIATTTQTTPSTHRQWAFVAGPRSIGRYTVESHPESTDIIATVDAQSGELGIEIDVQRAQLTFCNAHLEALQISILLDPDIQLVFGGASPFRLQWSKPH</sequence>
<organism evidence="1 2">
    <name type="scientific">Beta vulgaris subsp. vulgaris</name>
    <name type="common">Beet</name>
    <dbReference type="NCBI Taxonomy" id="3555"/>
    <lineage>
        <taxon>Eukaryota</taxon>
        <taxon>Viridiplantae</taxon>
        <taxon>Streptophyta</taxon>
        <taxon>Embryophyta</taxon>
        <taxon>Tracheophyta</taxon>
        <taxon>Spermatophyta</taxon>
        <taxon>Magnoliopsida</taxon>
        <taxon>eudicotyledons</taxon>
        <taxon>Gunneridae</taxon>
        <taxon>Pentapetalae</taxon>
        <taxon>Caryophyllales</taxon>
        <taxon>Chenopodiaceae</taxon>
        <taxon>Betoideae</taxon>
        <taxon>Beta</taxon>
    </lineage>
</organism>
<protein>
    <submittedName>
        <fullName evidence="1">Uncharacterized protein</fullName>
    </submittedName>
</protein>
<reference evidence="1 2" key="1">
    <citation type="journal article" date="2014" name="Nature">
        <title>The genome of the recently domesticated crop plant sugar beet (Beta vulgaris).</title>
        <authorList>
            <person name="Dohm J.C."/>
            <person name="Minoche A.E."/>
            <person name="Holtgrawe D."/>
            <person name="Capella-Gutierrez S."/>
            <person name="Zakrzewski F."/>
            <person name="Tafer H."/>
            <person name="Rupp O."/>
            <person name="Sorensen T.R."/>
            <person name="Stracke R."/>
            <person name="Reinhardt R."/>
            <person name="Goesmann A."/>
            <person name="Kraft T."/>
            <person name="Schulz B."/>
            <person name="Stadler P.F."/>
            <person name="Schmidt T."/>
            <person name="Gabaldon T."/>
            <person name="Lehrach H."/>
            <person name="Weisshaar B."/>
            <person name="Himmelbauer H."/>
        </authorList>
    </citation>
    <scope>NUCLEOTIDE SEQUENCE [LARGE SCALE GENOMIC DNA]</scope>
    <source>
        <tissue evidence="1">Taproot</tissue>
    </source>
</reference>
<evidence type="ECO:0000313" key="2">
    <source>
        <dbReference type="Proteomes" id="UP000035740"/>
    </source>
</evidence>
<dbReference type="EMBL" id="KQ098665">
    <property type="protein sequence ID" value="KMS93824.1"/>
    <property type="molecule type" value="Genomic_DNA"/>
</dbReference>
<gene>
    <name evidence="1" type="ORF">BVRB_027590</name>
</gene>
<dbReference type="Gramene" id="KMS93824">
    <property type="protein sequence ID" value="KMS93824"/>
    <property type="gene ID" value="BVRB_027590"/>
</dbReference>
<accession>A0A0J8AYC0</accession>
<name>A0A0J8AYC0_BETVV</name>
<dbReference type="AlphaFoldDB" id="A0A0J8AYC0"/>
<evidence type="ECO:0000313" key="1">
    <source>
        <dbReference type="EMBL" id="KMS93824.1"/>
    </source>
</evidence>
<dbReference type="Proteomes" id="UP000035740">
    <property type="component" value="Unassembled WGS sequence"/>
</dbReference>
<keyword evidence="2" id="KW-1185">Reference proteome</keyword>
<proteinExistence type="predicted"/>